<evidence type="ECO:0000256" key="3">
    <source>
        <dbReference type="ARBA" id="ARBA00023315"/>
    </source>
</evidence>
<feature type="transmembrane region" description="Helical" evidence="4">
    <location>
        <begin position="12"/>
        <end position="34"/>
    </location>
</feature>
<dbReference type="EMBL" id="FOJU01000002">
    <property type="protein sequence ID" value="SFA90357.1"/>
    <property type="molecule type" value="Genomic_DNA"/>
</dbReference>
<comment type="pathway">
    <text evidence="1">Lipid metabolism.</text>
</comment>
<name>A0A1I0WPM5_9RHOB</name>
<evidence type="ECO:0000259" key="5">
    <source>
        <dbReference type="SMART" id="SM00563"/>
    </source>
</evidence>
<keyword evidence="7" id="KW-1185">Reference proteome</keyword>
<evidence type="ECO:0000313" key="6">
    <source>
        <dbReference type="EMBL" id="SFA90357.1"/>
    </source>
</evidence>
<dbReference type="SMART" id="SM00563">
    <property type="entry name" value="PlsC"/>
    <property type="match status" value="1"/>
</dbReference>
<reference evidence="6 7" key="1">
    <citation type="submission" date="2016-10" db="EMBL/GenBank/DDBJ databases">
        <authorList>
            <person name="de Groot N.N."/>
        </authorList>
    </citation>
    <scope>NUCLEOTIDE SEQUENCE [LARGE SCALE GENOMIC DNA]</scope>
    <source>
        <strain evidence="6 7">DSM 29316</strain>
    </source>
</reference>
<dbReference type="Proteomes" id="UP000198796">
    <property type="component" value="Unassembled WGS sequence"/>
</dbReference>
<sequence length="247" mass="27300">MGHAFQVVRSALFIGQMYLAMAVIGIGFAPWALLSNRGARMACRSYSQWVRWTARWMVGLRSEVRGEVPTDDVLIAAKHQSFLDIILIYAALPRARFIMKQELLMTPIFGQYARRVGCIAVDRGKRGKAMKQMVAEVKQGRNNPGQLVIYAQGTRVAPGARLPYKVGAGVLYGQFGLDCVPAATNVGVFWPRRGLLRRPGLAVVEFLPRIPAGMPISAFMAKLESDIESASDRLMQEAGFQVQTDLN</sequence>
<evidence type="ECO:0000313" key="7">
    <source>
        <dbReference type="Proteomes" id="UP000198796"/>
    </source>
</evidence>
<feature type="domain" description="Phospholipid/glycerol acyltransferase" evidence="5">
    <location>
        <begin position="73"/>
        <end position="187"/>
    </location>
</feature>
<dbReference type="CDD" id="cd07989">
    <property type="entry name" value="LPLAT_AGPAT-like"/>
    <property type="match status" value="1"/>
</dbReference>
<dbReference type="OrthoDB" id="5290997at2"/>
<gene>
    <name evidence="6" type="ORF">SAMN05421688_1620</name>
</gene>
<dbReference type="STRING" id="871651.SAMN05421688_1620"/>
<proteinExistence type="predicted"/>
<dbReference type="RefSeq" id="WP_092062837.1">
    <property type="nucleotide sequence ID" value="NZ_FOJU01000002.1"/>
</dbReference>
<dbReference type="GO" id="GO:0003841">
    <property type="term" value="F:1-acylglycerol-3-phosphate O-acyltransferase activity"/>
    <property type="evidence" value="ECO:0007669"/>
    <property type="project" value="TreeGrafter"/>
</dbReference>
<accession>A0A1I0WPM5</accession>
<protein>
    <submittedName>
        <fullName evidence="6">1-acyl-sn-glycerol-3-phosphate acyltransferase</fullName>
    </submittedName>
</protein>
<dbReference type="PANTHER" id="PTHR10434">
    <property type="entry name" value="1-ACYL-SN-GLYCEROL-3-PHOSPHATE ACYLTRANSFERASE"/>
    <property type="match status" value="1"/>
</dbReference>
<keyword evidence="4" id="KW-0472">Membrane</keyword>
<dbReference type="Pfam" id="PF01553">
    <property type="entry name" value="Acyltransferase"/>
    <property type="match status" value="1"/>
</dbReference>
<keyword evidence="4" id="KW-0812">Transmembrane</keyword>
<dbReference type="PANTHER" id="PTHR10434:SF40">
    <property type="entry name" value="1-ACYL-SN-GLYCEROL-3-PHOSPHATE ACYLTRANSFERASE"/>
    <property type="match status" value="1"/>
</dbReference>
<keyword evidence="3 6" id="KW-0012">Acyltransferase</keyword>
<dbReference type="InterPro" id="IPR002123">
    <property type="entry name" value="Plipid/glycerol_acylTrfase"/>
</dbReference>
<keyword evidence="2 6" id="KW-0808">Transferase</keyword>
<evidence type="ECO:0000256" key="1">
    <source>
        <dbReference type="ARBA" id="ARBA00005189"/>
    </source>
</evidence>
<dbReference type="AlphaFoldDB" id="A0A1I0WPM5"/>
<dbReference type="GO" id="GO:0006654">
    <property type="term" value="P:phosphatidic acid biosynthetic process"/>
    <property type="evidence" value="ECO:0007669"/>
    <property type="project" value="TreeGrafter"/>
</dbReference>
<keyword evidence="4" id="KW-1133">Transmembrane helix</keyword>
<dbReference type="SUPFAM" id="SSF69593">
    <property type="entry name" value="Glycerol-3-phosphate (1)-acyltransferase"/>
    <property type="match status" value="1"/>
</dbReference>
<organism evidence="6 7">
    <name type="scientific">Poseidonocella pacifica</name>
    <dbReference type="NCBI Taxonomy" id="871651"/>
    <lineage>
        <taxon>Bacteria</taxon>
        <taxon>Pseudomonadati</taxon>
        <taxon>Pseudomonadota</taxon>
        <taxon>Alphaproteobacteria</taxon>
        <taxon>Rhodobacterales</taxon>
        <taxon>Roseobacteraceae</taxon>
        <taxon>Poseidonocella</taxon>
    </lineage>
</organism>
<evidence type="ECO:0000256" key="4">
    <source>
        <dbReference type="SAM" id="Phobius"/>
    </source>
</evidence>
<evidence type="ECO:0000256" key="2">
    <source>
        <dbReference type="ARBA" id="ARBA00022679"/>
    </source>
</evidence>